<protein>
    <submittedName>
        <fullName evidence="2">Uncharacterized protein</fullName>
    </submittedName>
</protein>
<proteinExistence type="predicted"/>
<dbReference type="EMBL" id="JBICBT010000560">
    <property type="protein sequence ID" value="KAL3109657.1"/>
    <property type="molecule type" value="Genomic_DNA"/>
</dbReference>
<comment type="caution">
    <text evidence="2">The sequence shown here is derived from an EMBL/GenBank/DDBJ whole genome shotgun (WGS) entry which is preliminary data.</text>
</comment>
<feature type="chain" id="PRO_5044844801" evidence="1">
    <location>
        <begin position="17"/>
        <end position="199"/>
    </location>
</feature>
<evidence type="ECO:0000256" key="1">
    <source>
        <dbReference type="SAM" id="SignalP"/>
    </source>
</evidence>
<dbReference type="Proteomes" id="UP001620626">
    <property type="component" value="Unassembled WGS sequence"/>
</dbReference>
<reference evidence="2 3" key="1">
    <citation type="submission" date="2024-10" db="EMBL/GenBank/DDBJ databases">
        <authorList>
            <person name="Kim D."/>
        </authorList>
    </citation>
    <scope>NUCLEOTIDE SEQUENCE [LARGE SCALE GENOMIC DNA]</scope>
    <source>
        <strain evidence="2">BH-2024</strain>
    </source>
</reference>
<evidence type="ECO:0000313" key="3">
    <source>
        <dbReference type="Proteomes" id="UP001620626"/>
    </source>
</evidence>
<organism evidence="2 3">
    <name type="scientific">Heterodera trifolii</name>
    <dbReference type="NCBI Taxonomy" id="157864"/>
    <lineage>
        <taxon>Eukaryota</taxon>
        <taxon>Metazoa</taxon>
        <taxon>Ecdysozoa</taxon>
        <taxon>Nematoda</taxon>
        <taxon>Chromadorea</taxon>
        <taxon>Rhabditida</taxon>
        <taxon>Tylenchina</taxon>
        <taxon>Tylenchomorpha</taxon>
        <taxon>Tylenchoidea</taxon>
        <taxon>Heteroderidae</taxon>
        <taxon>Heteroderinae</taxon>
        <taxon>Heterodera</taxon>
    </lineage>
</organism>
<name>A0ABD2L370_9BILA</name>
<keyword evidence="1" id="KW-0732">Signal</keyword>
<accession>A0ABD2L370</accession>
<dbReference type="AlphaFoldDB" id="A0ABD2L370"/>
<gene>
    <name evidence="2" type="ORF">niasHT_012445</name>
</gene>
<feature type="signal peptide" evidence="1">
    <location>
        <begin position="1"/>
        <end position="16"/>
    </location>
</feature>
<sequence length="199" mass="21948">MMSFVVALFVVSFAVALMGCDNCTCEMGLKTIGCIHGQEELIAGSRIFVQTNHTVTLCKDDCGCFYANGQLQANAKNIVSGCFKLCPLSLLNSNACISILTCSTRNFPYLKQMLENGAHFATVEVLGMNKTQGIDDKKLKATLDLLRSHFEVDEQIEHLENGINLLVIKATKLQSFSSKSYEDGMMEKCQKRHLLMGGF</sequence>
<keyword evidence="3" id="KW-1185">Reference proteome</keyword>
<evidence type="ECO:0000313" key="2">
    <source>
        <dbReference type="EMBL" id="KAL3109657.1"/>
    </source>
</evidence>